<dbReference type="InterPro" id="IPR017871">
    <property type="entry name" value="ABC_transporter-like_CS"/>
</dbReference>
<dbReference type="GO" id="GO:0016887">
    <property type="term" value="F:ATP hydrolysis activity"/>
    <property type="evidence" value="ECO:0007669"/>
    <property type="project" value="InterPro"/>
</dbReference>
<evidence type="ECO:0000256" key="2">
    <source>
        <dbReference type="ARBA" id="ARBA00022840"/>
    </source>
</evidence>
<keyword evidence="5" id="KW-1185">Reference proteome</keyword>
<name>A0A4R1XYJ5_ACICA</name>
<dbReference type="SUPFAM" id="SSF52540">
    <property type="entry name" value="P-loop containing nucleoside triphosphate hydrolases"/>
    <property type="match status" value="1"/>
</dbReference>
<evidence type="ECO:0000256" key="1">
    <source>
        <dbReference type="ARBA" id="ARBA00022741"/>
    </source>
</evidence>
<accession>A0A4R1XYJ5</accession>
<sequence>MSEHAIRIDQLSKLFTDHKTSAATQSLALAQMAKGMSNQQIKLEYHCQVALRAVSLDIPAQQIFCLMGMSGSGKSTLIRHINRLIEPDQGKVWVGDTDLMQLKPQALRLFRRQHISMVFQHFGLFPHLTVLENAEFGLRVKGIDVKERQQQARFWLNEVGLSGYESAYHTQLSGGMQQRVGLARALAAGTDILLMDEPFSALDPLIRGKLQQLLLDLQQRYVKTVVFVTHDVAEARELGGQVALMNQGEVVQVGHIDQLQQSPIDDYVRRFIQR</sequence>
<dbReference type="InterPro" id="IPR003593">
    <property type="entry name" value="AAA+_ATPase"/>
</dbReference>
<dbReference type="Proteomes" id="UP000294963">
    <property type="component" value="Unassembled WGS sequence"/>
</dbReference>
<dbReference type="SMART" id="SM00382">
    <property type="entry name" value="AAA"/>
    <property type="match status" value="1"/>
</dbReference>
<gene>
    <name evidence="4" type="ORF">EC844_10253</name>
</gene>
<dbReference type="PANTHER" id="PTHR43869:SF1">
    <property type="entry name" value="GLYCINE BETAINE_PROLINE BETAINE TRANSPORT SYSTEM ATP-BINDING PROTEIN PROV"/>
    <property type="match status" value="1"/>
</dbReference>
<dbReference type="Pfam" id="PF00005">
    <property type="entry name" value="ABC_tran"/>
    <property type="match status" value="1"/>
</dbReference>
<comment type="caution">
    <text evidence="4">The sequence shown here is derived from an EMBL/GenBank/DDBJ whole genome shotgun (WGS) entry which is preliminary data.</text>
</comment>
<reference evidence="4 5" key="1">
    <citation type="submission" date="2019-03" db="EMBL/GenBank/DDBJ databases">
        <title>Genomic analyses of the natural microbiome of Caenorhabditis elegans.</title>
        <authorList>
            <person name="Samuel B."/>
        </authorList>
    </citation>
    <scope>NUCLEOTIDE SEQUENCE [LARGE SCALE GENOMIC DNA]</scope>
    <source>
        <strain evidence="4 5">JUb89</strain>
    </source>
</reference>
<keyword evidence="1" id="KW-0547">Nucleotide-binding</keyword>
<proteinExistence type="predicted"/>
<dbReference type="Gene3D" id="3.40.50.300">
    <property type="entry name" value="P-loop containing nucleotide triphosphate hydrolases"/>
    <property type="match status" value="1"/>
</dbReference>
<evidence type="ECO:0000313" key="5">
    <source>
        <dbReference type="Proteomes" id="UP000294963"/>
    </source>
</evidence>
<keyword evidence="2 4" id="KW-0067">ATP-binding</keyword>
<dbReference type="AlphaFoldDB" id="A0A4R1XYJ5"/>
<dbReference type="InterPro" id="IPR027417">
    <property type="entry name" value="P-loop_NTPase"/>
</dbReference>
<dbReference type="PROSITE" id="PS50893">
    <property type="entry name" value="ABC_TRANSPORTER_2"/>
    <property type="match status" value="1"/>
</dbReference>
<evidence type="ECO:0000259" key="3">
    <source>
        <dbReference type="PROSITE" id="PS50893"/>
    </source>
</evidence>
<organism evidence="4 5">
    <name type="scientific">Acinetobacter calcoaceticus</name>
    <dbReference type="NCBI Taxonomy" id="471"/>
    <lineage>
        <taxon>Bacteria</taxon>
        <taxon>Pseudomonadati</taxon>
        <taxon>Pseudomonadota</taxon>
        <taxon>Gammaproteobacteria</taxon>
        <taxon>Moraxellales</taxon>
        <taxon>Moraxellaceae</taxon>
        <taxon>Acinetobacter</taxon>
        <taxon>Acinetobacter calcoaceticus/baumannii complex</taxon>
    </lineage>
</organism>
<dbReference type="InterPro" id="IPR051921">
    <property type="entry name" value="ABC_osmolyte_uptake_ATP-bind"/>
</dbReference>
<dbReference type="InterPro" id="IPR003439">
    <property type="entry name" value="ABC_transporter-like_ATP-bd"/>
</dbReference>
<dbReference type="GO" id="GO:0005524">
    <property type="term" value="F:ATP binding"/>
    <property type="evidence" value="ECO:0007669"/>
    <property type="project" value="UniProtKB-KW"/>
</dbReference>
<dbReference type="PROSITE" id="PS00211">
    <property type="entry name" value="ABC_TRANSPORTER_1"/>
    <property type="match status" value="1"/>
</dbReference>
<dbReference type="PANTHER" id="PTHR43869">
    <property type="entry name" value="GLYCINE BETAINE/PROLINE BETAINE TRANSPORT SYSTEM ATP-BINDING PROTEIN PROV"/>
    <property type="match status" value="1"/>
</dbReference>
<dbReference type="EMBL" id="SLVJ01000002">
    <property type="protein sequence ID" value="TCM69794.1"/>
    <property type="molecule type" value="Genomic_DNA"/>
</dbReference>
<protein>
    <submittedName>
        <fullName evidence="4">Glycine betaine/proline transport system ATP-binding protein</fullName>
    </submittedName>
</protein>
<feature type="domain" description="ABC transporter" evidence="3">
    <location>
        <begin position="36"/>
        <end position="272"/>
    </location>
</feature>
<evidence type="ECO:0000313" key="4">
    <source>
        <dbReference type="EMBL" id="TCM69794.1"/>
    </source>
</evidence>